<dbReference type="Gene3D" id="3.40.630.30">
    <property type="match status" value="1"/>
</dbReference>
<dbReference type="RefSeq" id="WP_145365911.1">
    <property type="nucleotide sequence ID" value="NZ_CP036268.1"/>
</dbReference>
<dbReference type="Proteomes" id="UP000317318">
    <property type="component" value="Chromosome"/>
</dbReference>
<dbReference type="EMBL" id="CP036268">
    <property type="protein sequence ID" value="QDT39799.1"/>
    <property type="molecule type" value="Genomic_DNA"/>
</dbReference>
<proteinExistence type="predicted"/>
<dbReference type="InterPro" id="IPR016181">
    <property type="entry name" value="Acyl_CoA_acyltransferase"/>
</dbReference>
<dbReference type="SUPFAM" id="SSF55729">
    <property type="entry name" value="Acyl-CoA N-acyltransferases (Nat)"/>
    <property type="match status" value="1"/>
</dbReference>
<dbReference type="AlphaFoldDB" id="A0A517R7D9"/>
<protein>
    <recommendedName>
        <fullName evidence="3">N-acetyltransferase domain-containing protein</fullName>
    </recommendedName>
</protein>
<name>A0A517R7D9_9PLAN</name>
<accession>A0A517R7D9</accession>
<dbReference type="KEGG" id="svp:Pan189_42100"/>
<sequence length="39" mass="4691">MAFLIDTPRLTLAEFTLDDLDFYAEMRADPEVMRFWPRP</sequence>
<reference evidence="1 2" key="1">
    <citation type="submission" date="2019-02" db="EMBL/GenBank/DDBJ databases">
        <title>Deep-cultivation of Planctomycetes and their phenomic and genomic characterization uncovers novel biology.</title>
        <authorList>
            <person name="Wiegand S."/>
            <person name="Jogler M."/>
            <person name="Boedeker C."/>
            <person name="Pinto D."/>
            <person name="Vollmers J."/>
            <person name="Rivas-Marin E."/>
            <person name="Kohn T."/>
            <person name="Peeters S.H."/>
            <person name="Heuer A."/>
            <person name="Rast P."/>
            <person name="Oberbeckmann S."/>
            <person name="Bunk B."/>
            <person name="Jeske O."/>
            <person name="Meyerdierks A."/>
            <person name="Storesund J.E."/>
            <person name="Kallscheuer N."/>
            <person name="Luecker S."/>
            <person name="Lage O.M."/>
            <person name="Pohl T."/>
            <person name="Merkel B.J."/>
            <person name="Hornburger P."/>
            <person name="Mueller R.-W."/>
            <person name="Bruemmer F."/>
            <person name="Labrenz M."/>
            <person name="Spormann A.M."/>
            <person name="Op den Camp H."/>
            <person name="Overmann J."/>
            <person name="Amann R."/>
            <person name="Jetten M.S.M."/>
            <person name="Mascher T."/>
            <person name="Medema M.H."/>
            <person name="Devos D.P."/>
            <person name="Kaster A.-K."/>
            <person name="Ovreas L."/>
            <person name="Rohde M."/>
            <person name="Galperin M.Y."/>
            <person name="Jogler C."/>
        </authorList>
    </citation>
    <scope>NUCLEOTIDE SEQUENCE [LARGE SCALE GENOMIC DNA]</scope>
    <source>
        <strain evidence="1 2">Pan189</strain>
    </source>
</reference>
<keyword evidence="2" id="KW-1185">Reference proteome</keyword>
<organism evidence="1 2">
    <name type="scientific">Stratiformator vulcanicus</name>
    <dbReference type="NCBI Taxonomy" id="2527980"/>
    <lineage>
        <taxon>Bacteria</taxon>
        <taxon>Pseudomonadati</taxon>
        <taxon>Planctomycetota</taxon>
        <taxon>Planctomycetia</taxon>
        <taxon>Planctomycetales</taxon>
        <taxon>Planctomycetaceae</taxon>
        <taxon>Stratiformator</taxon>
    </lineage>
</organism>
<evidence type="ECO:0000313" key="1">
    <source>
        <dbReference type="EMBL" id="QDT39799.1"/>
    </source>
</evidence>
<evidence type="ECO:0008006" key="3">
    <source>
        <dbReference type="Google" id="ProtNLM"/>
    </source>
</evidence>
<evidence type="ECO:0000313" key="2">
    <source>
        <dbReference type="Proteomes" id="UP000317318"/>
    </source>
</evidence>
<dbReference type="OrthoDB" id="9795206at2"/>
<gene>
    <name evidence="1" type="ORF">Pan189_42100</name>
</gene>